<evidence type="ECO:0000256" key="2">
    <source>
        <dbReference type="ARBA" id="ARBA00022723"/>
    </source>
</evidence>
<dbReference type="OrthoDB" id="9807246at2"/>
<keyword evidence="2" id="KW-0479">Metal-binding</keyword>
<dbReference type="GO" id="GO:0046872">
    <property type="term" value="F:metal ion binding"/>
    <property type="evidence" value="ECO:0007669"/>
    <property type="project" value="UniProtKB-KW"/>
</dbReference>
<protein>
    <submittedName>
        <fullName evidence="6">Uncharacterized conserved protein</fullName>
    </submittedName>
</protein>
<evidence type="ECO:0000256" key="3">
    <source>
        <dbReference type="ARBA" id="ARBA00022833"/>
    </source>
</evidence>
<feature type="domain" description="CENP-V/GFA" evidence="5">
    <location>
        <begin position="4"/>
        <end position="108"/>
    </location>
</feature>
<organism evidence="6 7">
    <name type="scientific">Tropicimonas isoalkanivorans</name>
    <dbReference type="NCBI Taxonomy" id="441112"/>
    <lineage>
        <taxon>Bacteria</taxon>
        <taxon>Pseudomonadati</taxon>
        <taxon>Pseudomonadota</taxon>
        <taxon>Alphaproteobacteria</taxon>
        <taxon>Rhodobacterales</taxon>
        <taxon>Roseobacteraceae</taxon>
        <taxon>Tropicimonas</taxon>
    </lineage>
</organism>
<evidence type="ECO:0000256" key="4">
    <source>
        <dbReference type="ARBA" id="ARBA00023239"/>
    </source>
</evidence>
<dbReference type="PANTHER" id="PTHR33337">
    <property type="entry name" value="GFA DOMAIN-CONTAINING PROTEIN"/>
    <property type="match status" value="1"/>
</dbReference>
<dbReference type="Pfam" id="PF04828">
    <property type="entry name" value="GFA"/>
    <property type="match status" value="1"/>
</dbReference>
<gene>
    <name evidence="6" type="ORF">SAMN04488094_102365</name>
</gene>
<comment type="similarity">
    <text evidence="1">Belongs to the Gfa family.</text>
</comment>
<proteinExistence type="inferred from homology"/>
<dbReference type="AlphaFoldDB" id="A0A1I1FZP4"/>
<dbReference type="RefSeq" id="WP_093359722.1">
    <property type="nucleotide sequence ID" value="NZ_FOLG01000002.1"/>
</dbReference>
<reference evidence="6 7" key="1">
    <citation type="submission" date="2016-10" db="EMBL/GenBank/DDBJ databases">
        <authorList>
            <person name="de Groot N.N."/>
        </authorList>
    </citation>
    <scope>NUCLEOTIDE SEQUENCE [LARGE SCALE GENOMIC DNA]</scope>
    <source>
        <strain evidence="6 7">DSM 19548</strain>
    </source>
</reference>
<dbReference type="PANTHER" id="PTHR33337:SF40">
    <property type="entry name" value="CENP-V_GFA DOMAIN-CONTAINING PROTEIN-RELATED"/>
    <property type="match status" value="1"/>
</dbReference>
<keyword evidence="4" id="KW-0456">Lyase</keyword>
<dbReference type="InterPro" id="IPR006913">
    <property type="entry name" value="CENP-V/GFA"/>
</dbReference>
<sequence length="148" mass="16114">MLPLTGTCRCGAVVMEISAPVLLTSVCHCRGCQRMSASAFSLSALVPVEGFRVVRGEPVVGGLKGPDINHFFCPDCMTWMFTRFPGLPHVVNVRSTMFDDAAFGDPFLETMTAEKLPWVTTPAPRSYEGFPSMEDFAVLMEQFAAAQA</sequence>
<evidence type="ECO:0000259" key="5">
    <source>
        <dbReference type="PROSITE" id="PS51891"/>
    </source>
</evidence>
<keyword evidence="7" id="KW-1185">Reference proteome</keyword>
<dbReference type="SUPFAM" id="SSF51316">
    <property type="entry name" value="Mss4-like"/>
    <property type="match status" value="1"/>
</dbReference>
<evidence type="ECO:0000256" key="1">
    <source>
        <dbReference type="ARBA" id="ARBA00005495"/>
    </source>
</evidence>
<dbReference type="Gene3D" id="3.90.1590.10">
    <property type="entry name" value="glutathione-dependent formaldehyde- activating enzyme (gfa)"/>
    <property type="match status" value="1"/>
</dbReference>
<name>A0A1I1FZP4_9RHOB</name>
<dbReference type="InterPro" id="IPR011057">
    <property type="entry name" value="Mss4-like_sf"/>
</dbReference>
<keyword evidence="3" id="KW-0862">Zinc</keyword>
<evidence type="ECO:0000313" key="7">
    <source>
        <dbReference type="Proteomes" id="UP000198728"/>
    </source>
</evidence>
<accession>A0A1I1FZP4</accession>
<evidence type="ECO:0000313" key="6">
    <source>
        <dbReference type="EMBL" id="SFC05069.1"/>
    </source>
</evidence>
<dbReference type="PROSITE" id="PS51891">
    <property type="entry name" value="CENP_V_GFA"/>
    <property type="match status" value="1"/>
</dbReference>
<dbReference type="EMBL" id="FOLG01000002">
    <property type="protein sequence ID" value="SFC05069.1"/>
    <property type="molecule type" value="Genomic_DNA"/>
</dbReference>
<dbReference type="GO" id="GO:0016846">
    <property type="term" value="F:carbon-sulfur lyase activity"/>
    <property type="evidence" value="ECO:0007669"/>
    <property type="project" value="InterPro"/>
</dbReference>
<dbReference type="Proteomes" id="UP000198728">
    <property type="component" value="Unassembled WGS sequence"/>
</dbReference>
<dbReference type="STRING" id="441112.SAMN04488094_102365"/>